<keyword evidence="1" id="KW-0472">Membrane</keyword>
<dbReference type="EMBL" id="JACGXP010000007">
    <property type="protein sequence ID" value="MBA8992097.1"/>
    <property type="molecule type" value="Genomic_DNA"/>
</dbReference>
<evidence type="ECO:0000313" key="3">
    <source>
        <dbReference type="Proteomes" id="UP000590225"/>
    </source>
</evidence>
<evidence type="ECO:0000313" key="2">
    <source>
        <dbReference type="EMBL" id="MBA8992097.1"/>
    </source>
</evidence>
<organism evidence="2 3">
    <name type="scientific">Curtobacterium pusillum</name>
    <dbReference type="NCBI Taxonomy" id="69373"/>
    <lineage>
        <taxon>Bacteria</taxon>
        <taxon>Bacillati</taxon>
        <taxon>Actinomycetota</taxon>
        <taxon>Actinomycetes</taxon>
        <taxon>Micrococcales</taxon>
        <taxon>Microbacteriaceae</taxon>
        <taxon>Curtobacterium</taxon>
    </lineage>
</organism>
<proteinExistence type="predicted"/>
<sequence length="50" mass="4960">MSNSSRHDSDVVGVTRGSLITLAVGAAVFAASIAAAGTICFACFNPAFPS</sequence>
<accession>A0AAW3TDM2</accession>
<gene>
    <name evidence="2" type="ORF">FHW23_003385</name>
</gene>
<dbReference type="Proteomes" id="UP000590225">
    <property type="component" value="Unassembled WGS sequence"/>
</dbReference>
<dbReference type="AlphaFoldDB" id="A0AAW3TDM2"/>
<keyword evidence="1" id="KW-1133">Transmembrane helix</keyword>
<name>A0AAW3TDM2_9MICO</name>
<reference evidence="2 3" key="1">
    <citation type="submission" date="2020-07" db="EMBL/GenBank/DDBJ databases">
        <title>Above-ground endophytic microbial communities from plants in different locations in the United States.</title>
        <authorList>
            <person name="Frank C."/>
        </authorList>
    </citation>
    <scope>NUCLEOTIDE SEQUENCE [LARGE SCALE GENOMIC DNA]</scope>
    <source>
        <strain evidence="2 3">WPL5_2</strain>
    </source>
</reference>
<feature type="transmembrane region" description="Helical" evidence="1">
    <location>
        <begin position="20"/>
        <end position="44"/>
    </location>
</feature>
<dbReference type="RefSeq" id="WP_181440154.1">
    <property type="nucleotide sequence ID" value="NZ_JACGXP010000007.1"/>
</dbReference>
<protein>
    <submittedName>
        <fullName evidence="2">Uncharacterized protein</fullName>
    </submittedName>
</protein>
<comment type="caution">
    <text evidence="2">The sequence shown here is derived from an EMBL/GenBank/DDBJ whole genome shotgun (WGS) entry which is preliminary data.</text>
</comment>
<evidence type="ECO:0000256" key="1">
    <source>
        <dbReference type="SAM" id="Phobius"/>
    </source>
</evidence>
<keyword evidence="1" id="KW-0812">Transmembrane</keyword>